<dbReference type="Proteomes" id="UP000320481">
    <property type="component" value="Unassembled WGS sequence"/>
</dbReference>
<evidence type="ECO:0000313" key="1">
    <source>
        <dbReference type="EMBL" id="TWV41871.1"/>
    </source>
</evidence>
<dbReference type="EMBL" id="VOGW01000115">
    <property type="protein sequence ID" value="TWV41871.1"/>
    <property type="molecule type" value="Genomic_DNA"/>
</dbReference>
<comment type="caution">
    <text evidence="1">The sequence shown here is derived from an EMBL/GenBank/DDBJ whole genome shotgun (WGS) entry which is preliminary data.</text>
</comment>
<sequence>MGGADVVEFIKAAAQKRRKKGRRVFSASIPLGGARYAGYSDHGPGDIEDDLSAVIQVLEDEGWALEQVTPFAVEDGSSGPRFRALVVFRCAD</sequence>
<protein>
    <submittedName>
        <fullName evidence="1">Uncharacterized protein</fullName>
    </submittedName>
</protein>
<organism evidence="1 2">
    <name type="scientific">Streptomyces misionensis</name>
    <dbReference type="NCBI Taxonomy" id="67331"/>
    <lineage>
        <taxon>Bacteria</taxon>
        <taxon>Bacillati</taxon>
        <taxon>Actinomycetota</taxon>
        <taxon>Actinomycetes</taxon>
        <taxon>Kitasatosporales</taxon>
        <taxon>Streptomycetaceae</taxon>
        <taxon>Streptomyces</taxon>
    </lineage>
</organism>
<accession>A0A5C6JKR9</accession>
<dbReference type="RefSeq" id="WP_146466612.1">
    <property type="nucleotide sequence ID" value="NZ_VOGW01000115.1"/>
</dbReference>
<dbReference type="AlphaFoldDB" id="A0A5C6JKR9"/>
<gene>
    <name evidence="1" type="ORF">FRZ03_20515</name>
</gene>
<evidence type="ECO:0000313" key="2">
    <source>
        <dbReference type="Proteomes" id="UP000320481"/>
    </source>
</evidence>
<keyword evidence="2" id="KW-1185">Reference proteome</keyword>
<proteinExistence type="predicted"/>
<name>A0A5C6JKR9_9ACTN</name>
<reference evidence="1" key="1">
    <citation type="journal article" date="2019" name="Microbiol. Resour. Announc.">
        <title>Draft Genomic Sequences of Streptomyces misionensis and Streptomyces albidoflavus, bacteria applied for phytopathogen biocontrol.</title>
        <authorList>
            <person name="Pylro V."/>
            <person name="Dias A."/>
            <person name="Andreote F."/>
            <person name="Varani A."/>
            <person name="Andreote C."/>
            <person name="Bernardo E."/>
            <person name="Martins T."/>
        </authorList>
    </citation>
    <scope>NUCLEOTIDE SEQUENCE [LARGE SCALE GENOMIC DNA]</scope>
    <source>
        <strain evidence="1">66</strain>
    </source>
</reference>